<evidence type="ECO:0000313" key="2">
    <source>
        <dbReference type="Proteomes" id="UP000593577"/>
    </source>
</evidence>
<reference evidence="1 2" key="1">
    <citation type="journal article" date="2019" name="Genome Biol. Evol.">
        <title>Insights into the evolution of the New World diploid cottons (Gossypium, subgenus Houzingenia) based on genome sequencing.</title>
        <authorList>
            <person name="Grover C.E."/>
            <person name="Arick M.A. 2nd"/>
            <person name="Thrash A."/>
            <person name="Conover J.L."/>
            <person name="Sanders W.S."/>
            <person name="Peterson D.G."/>
            <person name="Frelichowski J.E."/>
            <person name="Scheffler J.A."/>
            <person name="Scheffler B.E."/>
            <person name="Wendel J.F."/>
        </authorList>
    </citation>
    <scope>NUCLEOTIDE SEQUENCE [LARGE SCALE GENOMIC DNA]</scope>
    <source>
        <strain evidence="1">185</strain>
        <tissue evidence="1">Leaf</tissue>
    </source>
</reference>
<sequence>MDTPTSISAFYCGCPVML</sequence>
<accession>A0A7J8Y3F5</accession>
<protein>
    <submittedName>
        <fullName evidence="1">Uncharacterized protein</fullName>
    </submittedName>
</protein>
<feature type="non-terminal residue" evidence="1">
    <location>
        <position position="18"/>
    </location>
</feature>
<organism evidence="1 2">
    <name type="scientific">Gossypium aridum</name>
    <name type="common">American cotton</name>
    <name type="synonym">Erioxylum aridum</name>
    <dbReference type="NCBI Taxonomy" id="34290"/>
    <lineage>
        <taxon>Eukaryota</taxon>
        <taxon>Viridiplantae</taxon>
        <taxon>Streptophyta</taxon>
        <taxon>Embryophyta</taxon>
        <taxon>Tracheophyta</taxon>
        <taxon>Spermatophyta</taxon>
        <taxon>Magnoliopsida</taxon>
        <taxon>eudicotyledons</taxon>
        <taxon>Gunneridae</taxon>
        <taxon>Pentapetalae</taxon>
        <taxon>rosids</taxon>
        <taxon>malvids</taxon>
        <taxon>Malvales</taxon>
        <taxon>Malvaceae</taxon>
        <taxon>Malvoideae</taxon>
        <taxon>Gossypium</taxon>
    </lineage>
</organism>
<comment type="caution">
    <text evidence="1">The sequence shown here is derived from an EMBL/GenBank/DDBJ whole genome shotgun (WGS) entry which is preliminary data.</text>
</comment>
<proteinExistence type="predicted"/>
<gene>
    <name evidence="1" type="ORF">Goari_003940</name>
</gene>
<name>A0A7J8Y3F5_GOSAI</name>
<dbReference type="AlphaFoldDB" id="A0A7J8Y3F5"/>
<evidence type="ECO:0000313" key="1">
    <source>
        <dbReference type="EMBL" id="MBA0693574.1"/>
    </source>
</evidence>
<dbReference type="Proteomes" id="UP000593577">
    <property type="component" value="Unassembled WGS sequence"/>
</dbReference>
<dbReference type="EMBL" id="JABFAA010000010">
    <property type="protein sequence ID" value="MBA0693574.1"/>
    <property type="molecule type" value="Genomic_DNA"/>
</dbReference>
<keyword evidence="2" id="KW-1185">Reference proteome</keyword>